<proteinExistence type="predicted"/>
<dbReference type="KEGG" id="vg:16607362"/>
<dbReference type="GeneID" id="16607362"/>
<evidence type="ECO:0000256" key="1">
    <source>
        <dbReference type="SAM" id="MobiDB-lite"/>
    </source>
</evidence>
<sequence>MAWLQQNGYPPAWPLSDDDDCEDTIAHRDDPNDPFDSYCDDAEDGPLDGNASYEWGGCIDDGGFPYEVQDAHPPNAGVPYAIDDDVTVSGECLVAPEHTPYAYGYTFIEGFMPADSFDALVRPERRLVIMVDGTPVALDAAEVERAGKVGRALVTPLGSCVLGPVDVERAHEADEALHDSEGLRRFFTTAPVNAAIETAAPALGASAGAAADVAGGSILSGVLGGLFAALL</sequence>
<organism evidence="2 3">
    <name type="scientific">Pandoravirus salinus</name>
    <dbReference type="NCBI Taxonomy" id="1349410"/>
    <lineage>
        <taxon>Viruses</taxon>
        <taxon>Pandoravirus</taxon>
    </lineage>
</organism>
<evidence type="ECO:0000313" key="2">
    <source>
        <dbReference type="EMBL" id="AGO85575.1"/>
    </source>
</evidence>
<accession>S4W5E7</accession>
<dbReference type="EMBL" id="KC977571">
    <property type="protein sequence ID" value="AGO85575.1"/>
    <property type="molecule type" value="Genomic_DNA"/>
</dbReference>
<feature type="region of interest" description="Disordered" evidence="1">
    <location>
        <begin position="1"/>
        <end position="36"/>
    </location>
</feature>
<name>S4W5E7_9VIRU</name>
<dbReference type="Proteomes" id="UP000204584">
    <property type="component" value="Segment"/>
</dbReference>
<gene>
    <name evidence="2" type="ORF">psal_cds_1246</name>
</gene>
<protein>
    <submittedName>
        <fullName evidence="2">Uncharacterized protein</fullName>
    </submittedName>
</protein>
<reference evidence="2 3" key="1">
    <citation type="journal article" date="2013" name="Science">
        <title>Pandoraviruses: amoeba viruses with genomes up to 2.5 Mb reaching that of parasitic eukaryotes.</title>
        <authorList>
            <person name="Philippe N."/>
            <person name="Legendre M."/>
            <person name="Doutre G."/>
            <person name="Coute Y."/>
            <person name="Poirot O."/>
            <person name="Lescot M."/>
            <person name="Arslan D."/>
            <person name="Seltzer V."/>
            <person name="Bertaux L."/>
            <person name="Bruley C."/>
            <person name="Garin J."/>
            <person name="Claverie J.M."/>
            <person name="Abergel C."/>
        </authorList>
    </citation>
    <scope>NUCLEOTIDE SEQUENCE [LARGE SCALE GENOMIC DNA]</scope>
</reference>
<dbReference type="RefSeq" id="YP_008438654.1">
    <property type="nucleotide sequence ID" value="NC_022098.1"/>
</dbReference>
<evidence type="ECO:0000313" key="3">
    <source>
        <dbReference type="Proteomes" id="UP000204584"/>
    </source>
</evidence>
<keyword evidence="3" id="KW-1185">Reference proteome</keyword>